<sequence length="152" mass="16004">MPPPPPAQPSTEQTARCTSAARSLGAPGKGYPRRLLHALARAAPRRGDSWTQKRGAAIWTRHGRIPSTVRATVPPTPDLNLRAFSIPPKGLSGSARSPRRARLRARRAPTPHTRGKQALSSSPGSSLGCCSQSLSVLFAAPGSFLASPPTSM</sequence>
<gene>
    <name evidence="2" type="ORF">PCOR1329_LOCUS18785</name>
</gene>
<feature type="region of interest" description="Disordered" evidence="1">
    <location>
        <begin position="68"/>
        <end position="125"/>
    </location>
</feature>
<name>A0ABN9R9F9_9DINO</name>
<keyword evidence="3" id="KW-1185">Reference proteome</keyword>
<evidence type="ECO:0000313" key="3">
    <source>
        <dbReference type="Proteomes" id="UP001189429"/>
    </source>
</evidence>
<reference evidence="2" key="1">
    <citation type="submission" date="2023-10" db="EMBL/GenBank/DDBJ databases">
        <authorList>
            <person name="Chen Y."/>
            <person name="Shah S."/>
            <person name="Dougan E. K."/>
            <person name="Thang M."/>
            <person name="Chan C."/>
        </authorList>
    </citation>
    <scope>NUCLEOTIDE SEQUENCE [LARGE SCALE GENOMIC DNA]</scope>
</reference>
<feature type="region of interest" description="Disordered" evidence="1">
    <location>
        <begin position="1"/>
        <end position="32"/>
    </location>
</feature>
<feature type="compositionally biased region" description="Basic residues" evidence="1">
    <location>
        <begin position="97"/>
        <end position="115"/>
    </location>
</feature>
<comment type="caution">
    <text evidence="2">The sequence shown here is derived from an EMBL/GenBank/DDBJ whole genome shotgun (WGS) entry which is preliminary data.</text>
</comment>
<proteinExistence type="predicted"/>
<dbReference type="EMBL" id="CAUYUJ010005936">
    <property type="protein sequence ID" value="CAK0815515.1"/>
    <property type="molecule type" value="Genomic_DNA"/>
</dbReference>
<protein>
    <submittedName>
        <fullName evidence="2">Uncharacterized protein</fullName>
    </submittedName>
</protein>
<feature type="compositionally biased region" description="Polar residues" evidence="1">
    <location>
        <begin position="9"/>
        <end position="21"/>
    </location>
</feature>
<dbReference type="Proteomes" id="UP001189429">
    <property type="component" value="Unassembled WGS sequence"/>
</dbReference>
<accession>A0ABN9R9F9</accession>
<organism evidence="2 3">
    <name type="scientific">Prorocentrum cordatum</name>
    <dbReference type="NCBI Taxonomy" id="2364126"/>
    <lineage>
        <taxon>Eukaryota</taxon>
        <taxon>Sar</taxon>
        <taxon>Alveolata</taxon>
        <taxon>Dinophyceae</taxon>
        <taxon>Prorocentrales</taxon>
        <taxon>Prorocentraceae</taxon>
        <taxon>Prorocentrum</taxon>
    </lineage>
</organism>
<evidence type="ECO:0000313" key="2">
    <source>
        <dbReference type="EMBL" id="CAK0815515.1"/>
    </source>
</evidence>
<evidence type="ECO:0000256" key="1">
    <source>
        <dbReference type="SAM" id="MobiDB-lite"/>
    </source>
</evidence>